<dbReference type="InterPro" id="IPR016040">
    <property type="entry name" value="NAD(P)-bd_dom"/>
</dbReference>
<dbReference type="InterPro" id="IPR036291">
    <property type="entry name" value="NAD(P)-bd_dom_sf"/>
</dbReference>
<evidence type="ECO:0000259" key="1">
    <source>
        <dbReference type="Pfam" id="PF13460"/>
    </source>
</evidence>
<accession>E6SBR7</accession>
<dbReference type="PANTHER" id="PTHR12126:SF11">
    <property type="entry name" value="NADH DEHYDROGENASE [UBIQUINONE] 1 ALPHA SUBCOMPLEX SUBUNIT 9, MITOCHONDRIAL"/>
    <property type="match status" value="1"/>
</dbReference>
<dbReference type="Gene3D" id="3.40.50.720">
    <property type="entry name" value="NAD(P)-binding Rossmann-like Domain"/>
    <property type="match status" value="1"/>
</dbReference>
<protein>
    <submittedName>
        <fullName evidence="2">Nucleoside diphosphate sugar epimerase</fullName>
    </submittedName>
</protein>
<proteinExistence type="predicted"/>
<organism evidence="2 3">
    <name type="scientific">Intrasporangium calvum (strain ATCC 23552 / DSM 43043 / JCM 3097 / NBRC 12989 / NCIMB 10167 / NRRL B-3866 / 7 KIP)</name>
    <dbReference type="NCBI Taxonomy" id="710696"/>
    <lineage>
        <taxon>Bacteria</taxon>
        <taxon>Bacillati</taxon>
        <taxon>Actinomycetota</taxon>
        <taxon>Actinomycetes</taxon>
        <taxon>Micrococcales</taxon>
        <taxon>Intrasporangiaceae</taxon>
        <taxon>Intrasporangium</taxon>
    </lineage>
</organism>
<dbReference type="Pfam" id="PF13460">
    <property type="entry name" value="NAD_binding_10"/>
    <property type="match status" value="1"/>
</dbReference>
<dbReference type="KEGG" id="ica:Intca_1915"/>
<feature type="domain" description="NAD(P)-binding" evidence="1">
    <location>
        <begin position="6"/>
        <end position="192"/>
    </location>
</feature>
<gene>
    <name evidence="2" type="ordered locus">Intca_1915</name>
</gene>
<dbReference type="GO" id="GO:0044877">
    <property type="term" value="F:protein-containing complex binding"/>
    <property type="evidence" value="ECO:0007669"/>
    <property type="project" value="TreeGrafter"/>
</dbReference>
<dbReference type="HOGENOM" id="CLU_007383_6_6_11"/>
<evidence type="ECO:0000313" key="3">
    <source>
        <dbReference type="Proteomes" id="UP000008914"/>
    </source>
</evidence>
<reference evidence="2 3" key="1">
    <citation type="journal article" date="2010" name="Stand. Genomic Sci.">
        <title>Complete genome sequence of Intrasporangium calvum type strain (7 KIP).</title>
        <authorList>
            <person name="Del Rio T.G."/>
            <person name="Chertkov O."/>
            <person name="Yasawong M."/>
            <person name="Lucas S."/>
            <person name="Deshpande S."/>
            <person name="Cheng J.F."/>
            <person name="Detter C."/>
            <person name="Tapia R."/>
            <person name="Han C."/>
            <person name="Goodwin L."/>
            <person name="Pitluck S."/>
            <person name="Liolios K."/>
            <person name="Ivanova N."/>
            <person name="Mavromatis K."/>
            <person name="Pati A."/>
            <person name="Chen A."/>
            <person name="Palaniappan K."/>
            <person name="Land M."/>
            <person name="Hauser L."/>
            <person name="Chang Y.J."/>
            <person name="Jeffries C.D."/>
            <person name="Rohde M."/>
            <person name="Pukall R."/>
            <person name="Sikorski J."/>
            <person name="Goker M."/>
            <person name="Woyke T."/>
            <person name="Bristow J."/>
            <person name="Eisen J.A."/>
            <person name="Markowitz V."/>
            <person name="Hugenholtz P."/>
            <person name="Kyrpides N.C."/>
            <person name="Klenk H.P."/>
            <person name="Lapidus A."/>
        </authorList>
    </citation>
    <scope>NUCLEOTIDE SEQUENCE [LARGE SCALE GENOMIC DNA]</scope>
    <source>
        <strain evidence="3">ATCC 23552 / DSM 43043 / JCM 3097 / NBRC 12989 / 7 KIP</strain>
    </source>
</reference>
<dbReference type="AlphaFoldDB" id="E6SBR7"/>
<dbReference type="SUPFAM" id="SSF51735">
    <property type="entry name" value="NAD(P)-binding Rossmann-fold domains"/>
    <property type="match status" value="1"/>
</dbReference>
<dbReference type="InterPro" id="IPR051207">
    <property type="entry name" value="ComplexI_NDUFA9_subunit"/>
</dbReference>
<keyword evidence="3" id="KW-1185">Reference proteome</keyword>
<evidence type="ECO:0000313" key="2">
    <source>
        <dbReference type="EMBL" id="ADU48426.1"/>
    </source>
</evidence>
<name>E6SBR7_INTC7</name>
<sequence length="291" mass="30599">MIVVVGGTGRLGGRVVSDLVERGETVRVVARHAPVGGPGGGPGAFVAADVREPDTLEQALDGATVVVSAVHGMDPASGESPAVVDRDGNRNLISAARRAGARIVLVSVVGADRDHPMELFRMKSDAERFLRNGPMDWTVVRASAFAETWADVIRSTTNRKGVPKVFGRGQNPINFVTVDDVAAAVTRAAADPDLRGEVIEVGGPDNLTMEQFARLVTGQPAVGHIPRAALRVMGIALAPFRPGPARLIRTALVQDGVDLTFDPRGSRARHPWLPCTPVGAVLGSSPMPELQ</sequence>
<dbReference type="STRING" id="710696.Intca_1915"/>
<dbReference type="PANTHER" id="PTHR12126">
    <property type="entry name" value="NADH-UBIQUINONE OXIDOREDUCTASE 39 KDA SUBUNIT-RELATED"/>
    <property type="match status" value="1"/>
</dbReference>
<dbReference type="eggNOG" id="COG0702">
    <property type="taxonomic scope" value="Bacteria"/>
</dbReference>
<dbReference type="EMBL" id="CP002343">
    <property type="protein sequence ID" value="ADU48426.1"/>
    <property type="molecule type" value="Genomic_DNA"/>
</dbReference>
<dbReference type="Proteomes" id="UP000008914">
    <property type="component" value="Chromosome"/>
</dbReference>